<reference evidence="4" key="2">
    <citation type="journal article" date="2021" name="PeerJ">
        <title>Extensive microbial diversity within the chicken gut microbiome revealed by metagenomics and culture.</title>
        <authorList>
            <person name="Gilroy R."/>
            <person name="Ravi A."/>
            <person name="Getino M."/>
            <person name="Pursley I."/>
            <person name="Horton D.L."/>
            <person name="Alikhan N.F."/>
            <person name="Baker D."/>
            <person name="Gharbi K."/>
            <person name="Hall N."/>
            <person name="Watson M."/>
            <person name="Adriaenssens E.M."/>
            <person name="Foster-Nyarko E."/>
            <person name="Jarju S."/>
            <person name="Secka A."/>
            <person name="Antonio M."/>
            <person name="Oren A."/>
            <person name="Chaudhuri R.R."/>
            <person name="La Ragione R."/>
            <person name="Hildebrand F."/>
            <person name="Pallen M.J."/>
        </authorList>
    </citation>
    <scope>NUCLEOTIDE SEQUENCE</scope>
    <source>
        <strain evidence="4">11167</strain>
    </source>
</reference>
<evidence type="ECO:0000256" key="3">
    <source>
        <dbReference type="ARBA" id="ARBA00022723"/>
    </source>
</evidence>
<dbReference type="InterPro" id="IPR050748">
    <property type="entry name" value="Glycosyltrans_8_dom-fam"/>
</dbReference>
<dbReference type="InterPro" id="IPR002495">
    <property type="entry name" value="Glyco_trans_8"/>
</dbReference>
<sequence length="281" mass="32254">MRHLLYCINRSYVEQMMVSLSSVLRHGQLGPLDVHIINRDLTQEDKMRISLLSSSSCHISFIHFDEDRLQGSPTSSRYPLEIYFRLFSPILLPNEVDRILYLDADVICINPLVELYDYDIKDKYIIACTHTKRTLTTINAIRLGLDFDSEAPYINTGVMLMNIASLRKDFNSTSIFTLIEKRGGAFILPDQDIVMALYGERIALVDSLRYNLSDRIMLLANIARQPANRMSAQSVRKDCCLIHYCGRNKPWKKRYAGVLGCFYEEEKEALDRLLTEAGQLG</sequence>
<evidence type="ECO:0000313" key="4">
    <source>
        <dbReference type="EMBL" id="MBO8443373.1"/>
    </source>
</evidence>
<dbReference type="PANTHER" id="PTHR13778">
    <property type="entry name" value="GLYCOSYLTRANSFERASE 8 DOMAIN-CONTAINING PROTEIN"/>
    <property type="match status" value="1"/>
</dbReference>
<dbReference type="Proteomes" id="UP000823633">
    <property type="component" value="Unassembled WGS sequence"/>
</dbReference>
<dbReference type="PANTHER" id="PTHR13778:SF47">
    <property type="entry name" value="LIPOPOLYSACCHARIDE 1,3-GALACTOSYLTRANSFERASE"/>
    <property type="match status" value="1"/>
</dbReference>
<protein>
    <submittedName>
        <fullName evidence="4">Glycosyltransferase family 8 protein</fullName>
    </submittedName>
</protein>
<dbReference type="SUPFAM" id="SSF53448">
    <property type="entry name" value="Nucleotide-diphospho-sugar transferases"/>
    <property type="match status" value="1"/>
</dbReference>
<evidence type="ECO:0000313" key="5">
    <source>
        <dbReference type="Proteomes" id="UP000823633"/>
    </source>
</evidence>
<dbReference type="AlphaFoldDB" id="A0A9D9HAZ5"/>
<dbReference type="Pfam" id="PF01501">
    <property type="entry name" value="Glyco_transf_8"/>
    <property type="match status" value="1"/>
</dbReference>
<keyword evidence="1" id="KW-0328">Glycosyltransferase</keyword>
<name>A0A9D9HAZ5_9SPIR</name>
<dbReference type="InterPro" id="IPR029044">
    <property type="entry name" value="Nucleotide-diphossugar_trans"/>
</dbReference>
<dbReference type="GO" id="GO:0046872">
    <property type="term" value="F:metal ion binding"/>
    <property type="evidence" value="ECO:0007669"/>
    <property type="project" value="UniProtKB-KW"/>
</dbReference>
<gene>
    <name evidence="4" type="ORF">IAC42_06395</name>
</gene>
<keyword evidence="2" id="KW-0808">Transferase</keyword>
<dbReference type="GO" id="GO:0016757">
    <property type="term" value="F:glycosyltransferase activity"/>
    <property type="evidence" value="ECO:0007669"/>
    <property type="project" value="UniProtKB-KW"/>
</dbReference>
<proteinExistence type="predicted"/>
<comment type="caution">
    <text evidence="4">The sequence shown here is derived from an EMBL/GenBank/DDBJ whole genome shotgun (WGS) entry which is preliminary data.</text>
</comment>
<dbReference type="EMBL" id="JADIMU010000041">
    <property type="protein sequence ID" value="MBO8443373.1"/>
    <property type="molecule type" value="Genomic_DNA"/>
</dbReference>
<evidence type="ECO:0000256" key="1">
    <source>
        <dbReference type="ARBA" id="ARBA00022676"/>
    </source>
</evidence>
<evidence type="ECO:0000256" key="2">
    <source>
        <dbReference type="ARBA" id="ARBA00022679"/>
    </source>
</evidence>
<reference evidence="4" key="1">
    <citation type="submission" date="2020-10" db="EMBL/GenBank/DDBJ databases">
        <authorList>
            <person name="Gilroy R."/>
        </authorList>
    </citation>
    <scope>NUCLEOTIDE SEQUENCE</scope>
    <source>
        <strain evidence="4">11167</strain>
    </source>
</reference>
<keyword evidence="3" id="KW-0479">Metal-binding</keyword>
<dbReference type="Gene3D" id="3.90.550.10">
    <property type="entry name" value="Spore Coat Polysaccharide Biosynthesis Protein SpsA, Chain A"/>
    <property type="match status" value="1"/>
</dbReference>
<dbReference type="CDD" id="cd04194">
    <property type="entry name" value="GT8_A4GalT_like"/>
    <property type="match status" value="1"/>
</dbReference>
<organism evidence="4 5">
    <name type="scientific">Candidatus Aphodenecus pullistercoris</name>
    <dbReference type="NCBI Taxonomy" id="2840669"/>
    <lineage>
        <taxon>Bacteria</taxon>
        <taxon>Pseudomonadati</taxon>
        <taxon>Spirochaetota</taxon>
        <taxon>Spirochaetia</taxon>
        <taxon>Spirochaetales</taxon>
        <taxon>Candidatus Aphodenecus</taxon>
    </lineage>
</organism>
<accession>A0A9D9HAZ5</accession>